<feature type="domain" description="PIN" evidence="7">
    <location>
        <begin position="6"/>
        <end position="128"/>
    </location>
</feature>
<dbReference type="EC" id="3.1.-.-" evidence="6"/>
<dbReference type="InterPro" id="IPR029060">
    <property type="entry name" value="PIN-like_dom_sf"/>
</dbReference>
<gene>
    <name evidence="6" type="primary">vapC</name>
    <name evidence="8" type="ORF">AN218_09380</name>
</gene>
<accession>A0A1E7L7R3</accession>
<dbReference type="InterPro" id="IPR022907">
    <property type="entry name" value="VapC_family"/>
</dbReference>
<dbReference type="RefSeq" id="WP_070016308.1">
    <property type="nucleotide sequence ID" value="NZ_LJGW01000155.1"/>
</dbReference>
<comment type="caution">
    <text evidence="8">The sequence shown here is derived from an EMBL/GenBank/DDBJ whole genome shotgun (WGS) entry which is preliminary data.</text>
</comment>
<sequence>MIVIGDTSGLVAAFNVAGPEHQGARRALREASATVVSPLVFQEVEHIITRNIDRKTAYAVNDWLLAQERSMRVLTPEIAAGTLRKSRSVQTRYTDLCLDLTDAVNVVLAEEYDTETILTLDRRDFRAVRPLTGHTAFRLLPDDL</sequence>
<dbReference type="EMBL" id="LJGW01000155">
    <property type="protein sequence ID" value="OEV12214.1"/>
    <property type="molecule type" value="Genomic_DNA"/>
</dbReference>
<comment type="function">
    <text evidence="6">Toxic component of a toxin-antitoxin (TA) system. An RNase.</text>
</comment>
<evidence type="ECO:0000259" key="7">
    <source>
        <dbReference type="Pfam" id="PF01850"/>
    </source>
</evidence>
<keyword evidence="1 6" id="KW-1277">Toxin-antitoxin system</keyword>
<dbReference type="SUPFAM" id="SSF88723">
    <property type="entry name" value="PIN domain-like"/>
    <property type="match status" value="1"/>
</dbReference>
<evidence type="ECO:0000256" key="3">
    <source>
        <dbReference type="ARBA" id="ARBA00022723"/>
    </source>
</evidence>
<keyword evidence="3 6" id="KW-0479">Metal-binding</keyword>
<evidence type="ECO:0000256" key="4">
    <source>
        <dbReference type="ARBA" id="ARBA00022801"/>
    </source>
</evidence>
<dbReference type="PATRIC" id="fig|518642.10.peg.2238"/>
<dbReference type="InterPro" id="IPR002716">
    <property type="entry name" value="PIN_dom"/>
</dbReference>
<protein>
    <recommendedName>
        <fullName evidence="6">Ribonuclease VapC</fullName>
        <shortName evidence="6">RNase VapC</shortName>
        <ecNumber evidence="6">3.1.-.-</ecNumber>
    </recommendedName>
    <alternativeName>
        <fullName evidence="6">Toxin VapC</fullName>
    </alternativeName>
</protein>
<comment type="cofactor">
    <cofactor evidence="6">
        <name>Mg(2+)</name>
        <dbReference type="ChEBI" id="CHEBI:18420"/>
    </cofactor>
</comment>
<comment type="similarity">
    <text evidence="6">Belongs to the PINc/VapC protein family.</text>
</comment>
<dbReference type="GO" id="GO:0090729">
    <property type="term" value="F:toxin activity"/>
    <property type="evidence" value="ECO:0007669"/>
    <property type="project" value="UniProtKB-KW"/>
</dbReference>
<dbReference type="GO" id="GO:0000287">
    <property type="term" value="F:magnesium ion binding"/>
    <property type="evidence" value="ECO:0007669"/>
    <property type="project" value="UniProtKB-UniRule"/>
</dbReference>
<evidence type="ECO:0000313" key="9">
    <source>
        <dbReference type="Proteomes" id="UP000176005"/>
    </source>
</evidence>
<dbReference type="GO" id="GO:0004540">
    <property type="term" value="F:RNA nuclease activity"/>
    <property type="evidence" value="ECO:0007669"/>
    <property type="project" value="InterPro"/>
</dbReference>
<dbReference type="Pfam" id="PF01850">
    <property type="entry name" value="PIN"/>
    <property type="match status" value="1"/>
</dbReference>
<evidence type="ECO:0000256" key="2">
    <source>
        <dbReference type="ARBA" id="ARBA00022722"/>
    </source>
</evidence>
<dbReference type="GO" id="GO:0016787">
    <property type="term" value="F:hydrolase activity"/>
    <property type="evidence" value="ECO:0007669"/>
    <property type="project" value="UniProtKB-KW"/>
</dbReference>
<evidence type="ECO:0000313" key="8">
    <source>
        <dbReference type="EMBL" id="OEV12214.1"/>
    </source>
</evidence>
<feature type="binding site" evidence="6">
    <location>
        <position position="102"/>
    </location>
    <ligand>
        <name>Mg(2+)</name>
        <dbReference type="ChEBI" id="CHEBI:18420"/>
    </ligand>
</feature>
<keyword evidence="4 6" id="KW-0378">Hydrolase</keyword>
<dbReference type="HAMAP" id="MF_00265">
    <property type="entry name" value="VapC_Nob1"/>
    <property type="match status" value="1"/>
</dbReference>
<evidence type="ECO:0000256" key="1">
    <source>
        <dbReference type="ARBA" id="ARBA00022649"/>
    </source>
</evidence>
<dbReference type="AlphaFoldDB" id="A0A1E7L7R3"/>
<keyword evidence="9" id="KW-1185">Reference proteome</keyword>
<organism evidence="8 9">
    <name type="scientific">Streptomyces nanshensis</name>
    <dbReference type="NCBI Taxonomy" id="518642"/>
    <lineage>
        <taxon>Bacteria</taxon>
        <taxon>Bacillati</taxon>
        <taxon>Actinomycetota</taxon>
        <taxon>Actinomycetes</taxon>
        <taxon>Kitasatosporales</taxon>
        <taxon>Streptomycetaceae</taxon>
        <taxon>Streptomyces</taxon>
    </lineage>
</organism>
<keyword evidence="5 6" id="KW-0460">Magnesium</keyword>
<name>A0A1E7L7R3_9ACTN</name>
<proteinExistence type="inferred from homology"/>
<dbReference type="Gene3D" id="3.40.50.1010">
    <property type="entry name" value="5'-nuclease"/>
    <property type="match status" value="1"/>
</dbReference>
<evidence type="ECO:0000256" key="6">
    <source>
        <dbReference type="HAMAP-Rule" id="MF_00265"/>
    </source>
</evidence>
<keyword evidence="6" id="KW-0800">Toxin</keyword>
<dbReference type="Proteomes" id="UP000176005">
    <property type="component" value="Unassembled WGS sequence"/>
</dbReference>
<feature type="binding site" evidence="6">
    <location>
        <position position="6"/>
    </location>
    <ligand>
        <name>Mg(2+)</name>
        <dbReference type="ChEBI" id="CHEBI:18420"/>
    </ligand>
</feature>
<keyword evidence="2 6" id="KW-0540">Nuclease</keyword>
<evidence type="ECO:0000256" key="5">
    <source>
        <dbReference type="ARBA" id="ARBA00022842"/>
    </source>
</evidence>
<reference evidence="8 9" key="1">
    <citation type="journal article" date="2016" name="Front. Microbiol.">
        <title>Comparative Genomics Analysis of Streptomyces Species Reveals Their Adaptation to the Marine Environment and Their Diversity at the Genomic Level.</title>
        <authorList>
            <person name="Tian X."/>
            <person name="Zhang Z."/>
            <person name="Yang T."/>
            <person name="Chen M."/>
            <person name="Li J."/>
            <person name="Chen F."/>
            <person name="Yang J."/>
            <person name="Li W."/>
            <person name="Zhang B."/>
            <person name="Zhang Z."/>
            <person name="Wu J."/>
            <person name="Zhang C."/>
            <person name="Long L."/>
            <person name="Xiao J."/>
        </authorList>
    </citation>
    <scope>NUCLEOTIDE SEQUENCE [LARGE SCALE GENOMIC DNA]</scope>
    <source>
        <strain evidence="8 9">SCSIO 10429</strain>
    </source>
</reference>